<keyword evidence="1" id="KW-1133">Transmembrane helix</keyword>
<dbReference type="AlphaFoldDB" id="A0A2W5LAC4"/>
<sequence>MAGPPWPPSRFWQYWAIAGMIVLTAAFWWTIENHNMFAGMRPHDQITDGLLRFSILILTPALLLVWLCAAWFRRRVGEPGYWKLLSLVALIWVGVAVVTRILLT</sequence>
<feature type="transmembrane region" description="Helical" evidence="1">
    <location>
        <begin position="12"/>
        <end position="29"/>
    </location>
</feature>
<proteinExistence type="predicted"/>
<organism evidence="2 3">
    <name type="scientific">Sphingopyxis macrogoltabida</name>
    <name type="common">Sphingomonas macrogoltabidus</name>
    <dbReference type="NCBI Taxonomy" id="33050"/>
    <lineage>
        <taxon>Bacteria</taxon>
        <taxon>Pseudomonadati</taxon>
        <taxon>Pseudomonadota</taxon>
        <taxon>Alphaproteobacteria</taxon>
        <taxon>Sphingomonadales</taxon>
        <taxon>Sphingomonadaceae</taxon>
        <taxon>Sphingopyxis</taxon>
    </lineage>
</organism>
<dbReference type="Proteomes" id="UP000248597">
    <property type="component" value="Unassembled WGS sequence"/>
</dbReference>
<evidence type="ECO:0000313" key="2">
    <source>
        <dbReference type="EMBL" id="PZQ23555.1"/>
    </source>
</evidence>
<reference evidence="2 3" key="1">
    <citation type="submission" date="2017-08" db="EMBL/GenBank/DDBJ databases">
        <title>Infants hospitalized years apart are colonized by the same room-sourced microbial strains.</title>
        <authorList>
            <person name="Brooks B."/>
            <person name="Olm M.R."/>
            <person name="Firek B.A."/>
            <person name="Baker R."/>
            <person name="Thomas B.C."/>
            <person name="Morowitz M.J."/>
            <person name="Banfield J.F."/>
        </authorList>
    </citation>
    <scope>NUCLEOTIDE SEQUENCE [LARGE SCALE GENOMIC DNA]</scope>
    <source>
        <strain evidence="2">S2_005_003_R2_47</strain>
    </source>
</reference>
<keyword evidence="1" id="KW-0812">Transmembrane</keyword>
<feature type="transmembrane region" description="Helical" evidence="1">
    <location>
        <begin position="84"/>
        <end position="103"/>
    </location>
</feature>
<evidence type="ECO:0000313" key="3">
    <source>
        <dbReference type="Proteomes" id="UP000248597"/>
    </source>
</evidence>
<evidence type="ECO:0000256" key="1">
    <source>
        <dbReference type="SAM" id="Phobius"/>
    </source>
</evidence>
<name>A0A2W5LAC4_SPHMC</name>
<protein>
    <submittedName>
        <fullName evidence="2">Uncharacterized protein</fullName>
    </submittedName>
</protein>
<keyword evidence="1" id="KW-0472">Membrane</keyword>
<gene>
    <name evidence="2" type="ORF">DI569_03645</name>
</gene>
<accession>A0A2W5LAC4</accession>
<dbReference type="EMBL" id="QFPJ01000006">
    <property type="protein sequence ID" value="PZQ23555.1"/>
    <property type="molecule type" value="Genomic_DNA"/>
</dbReference>
<comment type="caution">
    <text evidence="2">The sequence shown here is derived from an EMBL/GenBank/DDBJ whole genome shotgun (WGS) entry which is preliminary data.</text>
</comment>
<feature type="transmembrane region" description="Helical" evidence="1">
    <location>
        <begin position="50"/>
        <end position="72"/>
    </location>
</feature>